<name>A0A4S3JBF3_9EURO</name>
<dbReference type="Proteomes" id="UP000308092">
    <property type="component" value="Unassembled WGS sequence"/>
</dbReference>
<keyword evidence="2" id="KW-1185">Reference proteome</keyword>
<evidence type="ECO:0000313" key="1">
    <source>
        <dbReference type="EMBL" id="THC90371.1"/>
    </source>
</evidence>
<dbReference type="AlphaFoldDB" id="A0A4S3JBF3"/>
<gene>
    <name evidence="1" type="ORF">EYZ11_010172</name>
</gene>
<evidence type="ECO:0000313" key="2">
    <source>
        <dbReference type="Proteomes" id="UP000308092"/>
    </source>
</evidence>
<evidence type="ECO:0008006" key="3">
    <source>
        <dbReference type="Google" id="ProtNLM"/>
    </source>
</evidence>
<comment type="caution">
    <text evidence="1">The sequence shown here is derived from an EMBL/GenBank/DDBJ whole genome shotgun (WGS) entry which is preliminary data.</text>
</comment>
<accession>A0A4S3JBF3</accession>
<sequence length="180" mass="20066">MQLRQNLVYLSPQEEIVLAKRLLRLSKNGVPAPIKFLRPLSHGKSFVGAYRPLQDLPLDDTPPSGIYGTVEEWLAVIKSELDNLTIPAENVYNMDEIGVLLSALTSLKVLVGKDELSKHRETAPTPLLVGFCLLKKGYTNMSVSLYWIQTVFDPQTRDRAGSRPHVLINDGLDCKLLLGE</sequence>
<dbReference type="STRING" id="1220188.A0A4S3JBF3"/>
<dbReference type="VEuPathDB" id="FungiDB:EYZ11_010172"/>
<protein>
    <recommendedName>
        <fullName evidence="3">DDE-1 domain-containing protein</fullName>
    </recommendedName>
</protein>
<dbReference type="EMBL" id="SOSA01000528">
    <property type="protein sequence ID" value="THC90371.1"/>
    <property type="molecule type" value="Genomic_DNA"/>
</dbReference>
<proteinExistence type="predicted"/>
<reference evidence="1 2" key="1">
    <citation type="submission" date="2019-03" db="EMBL/GenBank/DDBJ databases">
        <title>The genome sequence of a newly discovered highly antifungal drug resistant Aspergillus species, Aspergillus tanneri NIH 1004.</title>
        <authorList>
            <person name="Mounaud S."/>
            <person name="Singh I."/>
            <person name="Joardar V."/>
            <person name="Pakala S."/>
            <person name="Pakala S."/>
            <person name="Venepally P."/>
            <person name="Hoover J."/>
            <person name="Nierman W."/>
            <person name="Chung J."/>
            <person name="Losada L."/>
        </authorList>
    </citation>
    <scope>NUCLEOTIDE SEQUENCE [LARGE SCALE GENOMIC DNA]</scope>
    <source>
        <strain evidence="1 2">NIH1004</strain>
    </source>
</reference>
<organism evidence="1 2">
    <name type="scientific">Aspergillus tanneri</name>
    <dbReference type="NCBI Taxonomy" id="1220188"/>
    <lineage>
        <taxon>Eukaryota</taxon>
        <taxon>Fungi</taxon>
        <taxon>Dikarya</taxon>
        <taxon>Ascomycota</taxon>
        <taxon>Pezizomycotina</taxon>
        <taxon>Eurotiomycetes</taxon>
        <taxon>Eurotiomycetidae</taxon>
        <taxon>Eurotiales</taxon>
        <taxon>Aspergillaceae</taxon>
        <taxon>Aspergillus</taxon>
        <taxon>Aspergillus subgen. Circumdati</taxon>
    </lineage>
</organism>